<dbReference type="PROSITE" id="PS51257">
    <property type="entry name" value="PROKAR_LIPOPROTEIN"/>
    <property type="match status" value="1"/>
</dbReference>
<dbReference type="NCBIfam" id="TIGR02917">
    <property type="entry name" value="PEP_TPR_lipo"/>
    <property type="match status" value="1"/>
</dbReference>
<evidence type="ECO:0000313" key="4">
    <source>
        <dbReference type="Proteomes" id="UP000294829"/>
    </source>
</evidence>
<proteinExistence type="predicted"/>
<feature type="repeat" description="TPR" evidence="1">
    <location>
        <begin position="201"/>
        <end position="234"/>
    </location>
</feature>
<sequence>MAPNKTNQGRVKLTLTALMLCTGLIACTRFYSADKFVEEAKSYIAKGDDKSALIQLKNALQKDPQHKEARILMGNIYLETEDGTSAENEFRKALSAGASKEQIQTKLAKSLLLEGKFKKLIEETEANGAPVSAEILAMRGDAFLGLRDKDQAKIAFDQALKSEPNNSAALIGLARLSLADNDLTTAKDYVNQATSANPKDHKVWLFKGQLAAAQSDTTGAMTAFDTALQLHPADIAAHLEKANLEIKLKKFTEAQADIKAATDLRPQNLNAIFAQAVLYMSQEKNQEALTALAPILKNAPNYLPAVLLSGVANFALGSTKQSEVILTKYLQEVPDNLYAQKLLAQSQLKNGKPKLALESVEKILSTGKVKDAQLLGLAGEAALAAKEFNKANSYFESAAAATPQNSAYLTQMAISKLNMGNTGAAISELEKAISQGDKTTSLKSGVILAMTYANNNQYDQALSTLQSIEKQQAPNPLLHNLKGYIYLKKNDVASAKASFNEALKLQANYFPAISNLAHLDIQDKKFDQARDRYMALLKDDKKNLEAELALANLAEIQGNKKDTEKWLQQAYSDHPENAVTAQNLIAFYFKSNEAPKALTLAKNAHNSLPDNVDFLQLLARTQQAVKDWPGAIDSYAKLAALHPESPDEQFQLALTYLSANDNDSAVDALKKTLIIAPTYAKAAIALADLESKKSNFTDALQVAKQLQIHDPKNGQGLLLEGDVLARQGKLDLAVKAYDAAFRLQEIGVVIKRIHATLIKDKKEKEANERLNNWLAKHPDDTGTRIYYAEYLLAQPQARSQAIGQFLTILKTEPANPIVLNNLAWAYSQDKNPAAKGYAEKAYQIAGESPQILDTYGWILAEQGEYQKALPLLQKADKLKPADAEIHAHLVSVMGKAGTGQSAVK</sequence>
<comment type="caution">
    <text evidence="3">The sequence shown here is derived from an EMBL/GenBank/DDBJ whole genome shotgun (WGS) entry which is preliminary data.</text>
</comment>
<dbReference type="Pfam" id="PF14559">
    <property type="entry name" value="TPR_19"/>
    <property type="match status" value="2"/>
</dbReference>
<dbReference type="Pfam" id="PF13432">
    <property type="entry name" value="TPR_16"/>
    <property type="match status" value="5"/>
</dbReference>
<dbReference type="InterPro" id="IPR018704">
    <property type="entry name" value="SecYEG/CpoB_TPR"/>
</dbReference>
<evidence type="ECO:0000313" key="3">
    <source>
        <dbReference type="EMBL" id="TDK65685.1"/>
    </source>
</evidence>
<dbReference type="PANTHER" id="PTHR12558:SF13">
    <property type="entry name" value="CELL DIVISION CYCLE PROTEIN 27 HOMOLOG"/>
    <property type="match status" value="1"/>
</dbReference>
<name>A0A4R5W0Z4_9BURK</name>
<dbReference type="SUPFAM" id="SSF48452">
    <property type="entry name" value="TPR-like"/>
    <property type="match status" value="5"/>
</dbReference>
<dbReference type="AlphaFoldDB" id="A0A4R5W0Z4"/>
<keyword evidence="1" id="KW-0802">TPR repeat</keyword>
<dbReference type="Gene3D" id="1.25.40.10">
    <property type="entry name" value="Tetratricopeptide repeat domain"/>
    <property type="match status" value="5"/>
</dbReference>
<dbReference type="RefSeq" id="WP_133328828.1">
    <property type="nucleotide sequence ID" value="NZ_SMYL01000005.1"/>
</dbReference>
<dbReference type="Pfam" id="PF13181">
    <property type="entry name" value="TPR_8"/>
    <property type="match status" value="1"/>
</dbReference>
<dbReference type="InterPro" id="IPR011990">
    <property type="entry name" value="TPR-like_helical_dom_sf"/>
</dbReference>
<feature type="repeat" description="TPR" evidence="1">
    <location>
        <begin position="133"/>
        <end position="166"/>
    </location>
</feature>
<dbReference type="EMBL" id="SMYL01000005">
    <property type="protein sequence ID" value="TDK65685.1"/>
    <property type="molecule type" value="Genomic_DNA"/>
</dbReference>
<accession>A0A4R5W0Z4</accession>
<feature type="repeat" description="TPR" evidence="1">
    <location>
        <begin position="646"/>
        <end position="679"/>
    </location>
</feature>
<feature type="repeat" description="TPR" evidence="1">
    <location>
        <begin position="849"/>
        <end position="882"/>
    </location>
</feature>
<gene>
    <name evidence="3" type="primary">prsT</name>
    <name evidence="3" type="ORF">E2I14_12175</name>
</gene>
<dbReference type="PROSITE" id="PS50005">
    <property type="entry name" value="TPR"/>
    <property type="match status" value="4"/>
</dbReference>
<evidence type="ECO:0000259" key="2">
    <source>
        <dbReference type="Pfam" id="PF09976"/>
    </source>
</evidence>
<dbReference type="Proteomes" id="UP000294829">
    <property type="component" value="Unassembled WGS sequence"/>
</dbReference>
<dbReference type="InterPro" id="IPR019734">
    <property type="entry name" value="TPR_rpt"/>
</dbReference>
<protein>
    <submittedName>
        <fullName evidence="3">PEP-CTERM system TPR-repeat protein PrsT</fullName>
    </submittedName>
</protein>
<organism evidence="3 4">
    <name type="scientific">Sapientia aquatica</name>
    <dbReference type="NCBI Taxonomy" id="1549640"/>
    <lineage>
        <taxon>Bacteria</taxon>
        <taxon>Pseudomonadati</taxon>
        <taxon>Pseudomonadota</taxon>
        <taxon>Betaproteobacteria</taxon>
        <taxon>Burkholderiales</taxon>
        <taxon>Oxalobacteraceae</taxon>
        <taxon>Sapientia</taxon>
    </lineage>
</organism>
<dbReference type="OrthoDB" id="5290951at2"/>
<dbReference type="InterPro" id="IPR014266">
    <property type="entry name" value="PEP-CTERM_TPR_PrsT"/>
</dbReference>
<keyword evidence="4" id="KW-1185">Reference proteome</keyword>
<feature type="domain" description="Ancillary SecYEG translocon subunit/Cell division coordinator CpoB TPR" evidence="2">
    <location>
        <begin position="412"/>
        <end position="505"/>
    </location>
</feature>
<dbReference type="PANTHER" id="PTHR12558">
    <property type="entry name" value="CELL DIVISION CYCLE 16,23,27"/>
    <property type="match status" value="1"/>
</dbReference>
<dbReference type="SMART" id="SM00028">
    <property type="entry name" value="TPR"/>
    <property type="match status" value="19"/>
</dbReference>
<dbReference type="Pfam" id="PF09976">
    <property type="entry name" value="TPR_21"/>
    <property type="match status" value="1"/>
</dbReference>
<evidence type="ECO:0000256" key="1">
    <source>
        <dbReference type="PROSITE-ProRule" id="PRU00339"/>
    </source>
</evidence>
<reference evidence="3 4" key="1">
    <citation type="submission" date="2019-03" db="EMBL/GenBank/DDBJ databases">
        <title>Sapientia aquatica gen. nov., sp. nov., isolated from a crater lake.</title>
        <authorList>
            <person name="Felfoldi T."/>
            <person name="Szabo A."/>
            <person name="Toth E."/>
            <person name="Schumann P."/>
            <person name="Keki Z."/>
            <person name="Marialigeti K."/>
            <person name="Mathe I."/>
        </authorList>
    </citation>
    <scope>NUCLEOTIDE SEQUENCE [LARGE SCALE GENOMIC DNA]</scope>
    <source>
        <strain evidence="3 4">SA-152</strain>
    </source>
</reference>